<dbReference type="PANTHER" id="PTHR30590">
    <property type="entry name" value="INNER MEMBRANE PROTEIN"/>
    <property type="match status" value="1"/>
</dbReference>
<dbReference type="PANTHER" id="PTHR30590:SF3">
    <property type="entry name" value="HYPOTHETICAL MEMBRANE SPANNING PROTEIN"/>
    <property type="match status" value="1"/>
</dbReference>
<name>M9LAW1_PAEPP</name>
<feature type="transmembrane region" description="Helical" evidence="1">
    <location>
        <begin position="315"/>
        <end position="337"/>
    </location>
</feature>
<evidence type="ECO:0000313" key="4">
    <source>
        <dbReference type="Proteomes" id="UP000029453"/>
    </source>
</evidence>
<feature type="transmembrane region" description="Helical" evidence="1">
    <location>
        <begin position="218"/>
        <end position="236"/>
    </location>
</feature>
<dbReference type="AlphaFoldDB" id="M9LAW1"/>
<reference evidence="3 4" key="1">
    <citation type="submission" date="2012-10" db="EMBL/GenBank/DDBJ databases">
        <title>Draft Genome Sequence of Paenibacillus popilliae ATCC 14706T.</title>
        <authorList>
            <person name="Iiyama K."/>
            <person name="Mori K."/>
            <person name="Mon H."/>
            <person name="Chieda Y."/>
            <person name="Lee J.M."/>
            <person name="Kusakabe T."/>
            <person name="Tashiro K."/>
            <person name="Asano S."/>
            <person name="Yasunaga-Aoki C."/>
            <person name="Shimizu S."/>
        </authorList>
    </citation>
    <scope>NUCLEOTIDE SEQUENCE [LARGE SCALE GENOMIC DNA]</scope>
    <source>
        <strain evidence="3 4">ATCC 14706</strain>
    </source>
</reference>
<accession>M9LAW1</accession>
<gene>
    <name evidence="3" type="ORF">PPOP_2238</name>
</gene>
<keyword evidence="4" id="KW-1185">Reference proteome</keyword>
<dbReference type="RefSeq" id="WP_006286384.1">
    <property type="nucleotide sequence ID" value="NZ_BALG01000160.1"/>
</dbReference>
<protein>
    <submittedName>
        <fullName evidence="3">Predicted membrane protein</fullName>
    </submittedName>
</protein>
<dbReference type="Pfam" id="PF04235">
    <property type="entry name" value="DUF418"/>
    <property type="match status" value="1"/>
</dbReference>
<dbReference type="InterPro" id="IPR007349">
    <property type="entry name" value="DUF418"/>
</dbReference>
<feature type="transmembrane region" description="Helical" evidence="1">
    <location>
        <begin position="175"/>
        <end position="197"/>
    </location>
</feature>
<evidence type="ECO:0000259" key="2">
    <source>
        <dbReference type="Pfam" id="PF04235"/>
    </source>
</evidence>
<feature type="transmembrane region" description="Helical" evidence="1">
    <location>
        <begin position="27"/>
        <end position="48"/>
    </location>
</feature>
<proteinExistence type="predicted"/>
<organism evidence="3 4">
    <name type="scientific">Paenibacillus popilliae ATCC 14706</name>
    <dbReference type="NCBI Taxonomy" id="1212764"/>
    <lineage>
        <taxon>Bacteria</taxon>
        <taxon>Bacillati</taxon>
        <taxon>Bacillota</taxon>
        <taxon>Bacilli</taxon>
        <taxon>Bacillales</taxon>
        <taxon>Paenibacillaceae</taxon>
        <taxon>Paenibacillus</taxon>
    </lineage>
</organism>
<keyword evidence="1" id="KW-1133">Transmembrane helix</keyword>
<comment type="caution">
    <text evidence="3">The sequence shown here is derived from an EMBL/GenBank/DDBJ whole genome shotgun (WGS) entry which is preliminary data.</text>
</comment>
<dbReference type="InterPro" id="IPR052529">
    <property type="entry name" value="Bact_Transport_Assoc"/>
</dbReference>
<keyword evidence="1" id="KW-0812">Transmembrane</keyword>
<dbReference type="EMBL" id="BALG01000160">
    <property type="protein sequence ID" value="GAC42877.1"/>
    <property type="molecule type" value="Genomic_DNA"/>
</dbReference>
<keyword evidence="1" id="KW-0472">Membrane</keyword>
<feature type="domain" description="DUF418" evidence="2">
    <location>
        <begin position="197"/>
        <end position="355"/>
    </location>
</feature>
<evidence type="ECO:0000313" key="3">
    <source>
        <dbReference type="EMBL" id="GAC42877.1"/>
    </source>
</evidence>
<feature type="transmembrane region" description="Helical" evidence="1">
    <location>
        <begin position="242"/>
        <end position="270"/>
    </location>
</feature>
<feature type="transmembrane region" description="Helical" evidence="1">
    <location>
        <begin position="290"/>
        <end position="309"/>
    </location>
</feature>
<dbReference type="Proteomes" id="UP000029453">
    <property type="component" value="Unassembled WGS sequence"/>
</dbReference>
<feature type="transmembrane region" description="Helical" evidence="1">
    <location>
        <begin position="68"/>
        <end position="92"/>
    </location>
</feature>
<sequence>MLMRKVINWNPTIDKERIISIDIVRGIALIGIIFVNFDTYLITLLDYLSDSIPIMQYSAHPFDPYLQLAYSVFIHTKFYSIFSFLFGLGFYMFMSRGEAHGAKIFRFCTRRLFALLFIGILHLLSWYGSILYIYALLGFFLMPFYRRKPKTILNWALAFFSISILTSTDHSAISFWFPVGVTDLTTVFGMFLLGLYAGKRNIVIQMQNHAQLLHRTTIFSIIVGTISSIGSIWYIFETIPESAWMLVDISSRICTFSMTLFYLSSLFLLLQNKALSNFLKPIANMGKMAVSVYVAQNFLGSLFIHLFGLKDGFTLFQLFLMSLLIIAIELIGANLYVMKFKQGPLEMIWRKMTYGFKSKKSKGVQNSVDV</sequence>
<evidence type="ECO:0000256" key="1">
    <source>
        <dbReference type="SAM" id="Phobius"/>
    </source>
</evidence>